<feature type="transmembrane region" description="Helical" evidence="1">
    <location>
        <begin position="79"/>
        <end position="95"/>
    </location>
</feature>
<dbReference type="AlphaFoldDB" id="A0A934RP34"/>
<keyword evidence="3" id="KW-1185">Reference proteome</keyword>
<dbReference type="Proteomes" id="UP000604083">
    <property type="component" value="Unassembled WGS sequence"/>
</dbReference>
<proteinExistence type="predicted"/>
<evidence type="ECO:0000256" key="1">
    <source>
        <dbReference type="SAM" id="Phobius"/>
    </source>
</evidence>
<protein>
    <submittedName>
        <fullName evidence="2">Uncharacterized protein</fullName>
    </submittedName>
</protein>
<evidence type="ECO:0000313" key="2">
    <source>
        <dbReference type="EMBL" id="MBK1835372.1"/>
    </source>
</evidence>
<reference evidence="2" key="1">
    <citation type="submission" date="2021-01" db="EMBL/GenBank/DDBJ databases">
        <title>Modified the classification status of verrucomicrobia.</title>
        <authorList>
            <person name="Feng X."/>
        </authorList>
    </citation>
    <scope>NUCLEOTIDE SEQUENCE</scope>
    <source>
        <strain evidence="2">KCTC 12986</strain>
    </source>
</reference>
<keyword evidence="1" id="KW-0812">Transmembrane</keyword>
<feature type="transmembrane region" description="Helical" evidence="1">
    <location>
        <begin position="101"/>
        <end position="122"/>
    </location>
</feature>
<dbReference type="EMBL" id="JAENIO010000050">
    <property type="protein sequence ID" value="MBK1835372.1"/>
    <property type="molecule type" value="Genomic_DNA"/>
</dbReference>
<keyword evidence="1" id="KW-1133">Transmembrane helix</keyword>
<comment type="caution">
    <text evidence="2">The sequence shown here is derived from an EMBL/GenBank/DDBJ whole genome shotgun (WGS) entry which is preliminary data.</text>
</comment>
<accession>A0A934RP34</accession>
<dbReference type="RefSeq" id="WP_200392806.1">
    <property type="nucleotide sequence ID" value="NZ_JAENIO010000050.1"/>
</dbReference>
<dbReference type="GO" id="GO:0005694">
    <property type="term" value="C:chromosome"/>
    <property type="evidence" value="ECO:0007669"/>
    <property type="project" value="InterPro"/>
</dbReference>
<keyword evidence="1" id="KW-0472">Membrane</keyword>
<evidence type="ECO:0000313" key="3">
    <source>
        <dbReference type="Proteomes" id="UP000604083"/>
    </source>
</evidence>
<organism evidence="2 3">
    <name type="scientific">Roseibacillus ishigakijimensis</name>
    <dbReference type="NCBI Taxonomy" id="454146"/>
    <lineage>
        <taxon>Bacteria</taxon>
        <taxon>Pseudomonadati</taxon>
        <taxon>Verrucomicrobiota</taxon>
        <taxon>Verrucomicrobiia</taxon>
        <taxon>Verrucomicrobiales</taxon>
        <taxon>Verrucomicrobiaceae</taxon>
        <taxon>Roseibacillus</taxon>
    </lineage>
</organism>
<sequence length="347" mass="39304">MKCPDCLTNHGRKFGMTCRCGYTFLLEPHVRPRVSDNLFHSAMRLASGRNTLHYTETQLYSALCQLKDKKGRKTRRDGYLTYGIIFVLALIVIALDRSLFQHLPLFFLFFLVLSLLTGIICLSSRSLPSYPDFCKILSKWRQHDRPLPGLITTRALSKAPPPWQEEDIHAYGVQKVLFCDREELVDLLVLNGFHTSNGCLIVTPAGYPEHLQSETRRALTSEPPCHLFLLHDGIPSFAEKALSQLPADCSAKVLDLGLAAKSTRRAPWLGRLSQKGAPLRPDLLLYPRLSSLLTCAMNEWLTLQALENQQQRQSYRETNGTNLVLILEEERWTLDWSHGGDDEGDGE</sequence>
<dbReference type="InterPro" id="IPR036078">
    <property type="entry name" value="Spo11/TopoVI_A_sf"/>
</dbReference>
<dbReference type="SUPFAM" id="SSF56726">
    <property type="entry name" value="DNA topoisomerase IV, alpha subunit"/>
    <property type="match status" value="1"/>
</dbReference>
<name>A0A934RP34_9BACT</name>
<gene>
    <name evidence="2" type="ORF">JIN78_14985</name>
</gene>
<dbReference type="GO" id="GO:0003677">
    <property type="term" value="F:DNA binding"/>
    <property type="evidence" value="ECO:0007669"/>
    <property type="project" value="InterPro"/>
</dbReference>